<protein>
    <submittedName>
        <fullName evidence="3">Uncharacterized protein</fullName>
    </submittedName>
</protein>
<dbReference type="AlphaFoldDB" id="A0A2B7XHS7"/>
<reference evidence="3 4" key="1">
    <citation type="submission" date="2017-10" db="EMBL/GenBank/DDBJ databases">
        <title>Comparative genomics in systemic dimorphic fungi from Ajellomycetaceae.</title>
        <authorList>
            <person name="Munoz J.F."/>
            <person name="Mcewen J.G."/>
            <person name="Clay O.K."/>
            <person name="Cuomo C.A."/>
        </authorList>
    </citation>
    <scope>NUCLEOTIDE SEQUENCE [LARGE SCALE GENOMIC DNA]</scope>
    <source>
        <strain evidence="3 4">UAMH130</strain>
    </source>
</reference>
<name>A0A2B7XHS7_9EURO</name>
<dbReference type="Proteomes" id="UP000224080">
    <property type="component" value="Unassembled WGS sequence"/>
</dbReference>
<evidence type="ECO:0000313" key="3">
    <source>
        <dbReference type="EMBL" id="PGH08178.1"/>
    </source>
</evidence>
<organism evidence="3 4">
    <name type="scientific">Blastomyces parvus</name>
    <dbReference type="NCBI Taxonomy" id="2060905"/>
    <lineage>
        <taxon>Eukaryota</taxon>
        <taxon>Fungi</taxon>
        <taxon>Dikarya</taxon>
        <taxon>Ascomycota</taxon>
        <taxon>Pezizomycotina</taxon>
        <taxon>Eurotiomycetes</taxon>
        <taxon>Eurotiomycetidae</taxon>
        <taxon>Onygenales</taxon>
        <taxon>Ajellomycetaceae</taxon>
        <taxon>Blastomyces</taxon>
    </lineage>
</organism>
<keyword evidence="2" id="KW-0732">Signal</keyword>
<accession>A0A2B7XHS7</accession>
<feature type="chain" id="PRO_5012631906" evidence="2">
    <location>
        <begin position="25"/>
        <end position="279"/>
    </location>
</feature>
<sequence>MKLAAFSAALVLAGSAAASPLAYAQKYEVAQPPVPTPTAAPSDVDPTAPAVTPTATPPSYGIPSVPSVPSDVKPTGGLPQVCSFPVGDIPAGTPAELPEVDGLDANILAQLLAAVISIVNGLGLGGLAPGLLGLLNLEIVTNSLELVNLDVVLGGLPLPEISGLSTGQVTQIVTGLLTITKVLKLDQITDGVLPQVDGISPDLLQSILQIVTGLVSKLGLQSIFTTLNVPATTGAPDLLVVGGLIAQLAPLVAGLLNLLGLGGLAPLLTTLLNSLSIAL</sequence>
<gene>
    <name evidence="3" type="ORF">GX51_01332</name>
</gene>
<evidence type="ECO:0000256" key="1">
    <source>
        <dbReference type="SAM" id="MobiDB-lite"/>
    </source>
</evidence>
<comment type="caution">
    <text evidence="3">The sequence shown here is derived from an EMBL/GenBank/DDBJ whole genome shotgun (WGS) entry which is preliminary data.</text>
</comment>
<evidence type="ECO:0000313" key="4">
    <source>
        <dbReference type="Proteomes" id="UP000224080"/>
    </source>
</evidence>
<keyword evidence="4" id="KW-1185">Reference proteome</keyword>
<dbReference type="EMBL" id="PDNC01000010">
    <property type="protein sequence ID" value="PGH08178.1"/>
    <property type="molecule type" value="Genomic_DNA"/>
</dbReference>
<feature type="signal peptide" evidence="2">
    <location>
        <begin position="1"/>
        <end position="24"/>
    </location>
</feature>
<feature type="region of interest" description="Disordered" evidence="1">
    <location>
        <begin position="34"/>
        <end position="73"/>
    </location>
</feature>
<evidence type="ECO:0000256" key="2">
    <source>
        <dbReference type="SAM" id="SignalP"/>
    </source>
</evidence>
<dbReference type="OrthoDB" id="4188674at2759"/>
<proteinExistence type="predicted"/>
<feature type="compositionally biased region" description="Low complexity" evidence="1">
    <location>
        <begin position="39"/>
        <end position="72"/>
    </location>
</feature>